<evidence type="ECO:0000256" key="4">
    <source>
        <dbReference type="ARBA" id="ARBA00022723"/>
    </source>
</evidence>
<feature type="domain" description="SMP-LTD" evidence="12">
    <location>
        <begin position="13"/>
        <end position="190"/>
    </location>
</feature>
<dbReference type="InterPro" id="IPR051634">
    <property type="entry name" value="Extended_Synaptotagmin"/>
</dbReference>
<reference evidence="13" key="1">
    <citation type="journal article" date="2023" name="Mol. Phylogenet. Evol.">
        <title>Genome-scale phylogeny and comparative genomics of the fungal order Sordariales.</title>
        <authorList>
            <person name="Hensen N."/>
            <person name="Bonometti L."/>
            <person name="Westerberg I."/>
            <person name="Brannstrom I.O."/>
            <person name="Guillou S."/>
            <person name="Cros-Aarteil S."/>
            <person name="Calhoun S."/>
            <person name="Haridas S."/>
            <person name="Kuo A."/>
            <person name="Mondo S."/>
            <person name="Pangilinan J."/>
            <person name="Riley R."/>
            <person name="LaButti K."/>
            <person name="Andreopoulos B."/>
            <person name="Lipzen A."/>
            <person name="Chen C."/>
            <person name="Yan M."/>
            <person name="Daum C."/>
            <person name="Ng V."/>
            <person name="Clum A."/>
            <person name="Steindorff A."/>
            <person name="Ohm R.A."/>
            <person name="Martin F."/>
            <person name="Silar P."/>
            <person name="Natvig D.O."/>
            <person name="Lalanne C."/>
            <person name="Gautier V."/>
            <person name="Ament-Velasquez S.L."/>
            <person name="Kruys A."/>
            <person name="Hutchinson M.I."/>
            <person name="Powell A.J."/>
            <person name="Barry K."/>
            <person name="Miller A.N."/>
            <person name="Grigoriev I.V."/>
            <person name="Debuchy R."/>
            <person name="Gladieux P."/>
            <person name="Hiltunen Thoren M."/>
            <person name="Johannesson H."/>
        </authorList>
    </citation>
    <scope>NUCLEOTIDE SEQUENCE</scope>
    <source>
        <strain evidence="13">PSN293</strain>
    </source>
</reference>
<comment type="caution">
    <text evidence="13">The sequence shown here is derived from an EMBL/GenBank/DDBJ whole genome shotgun (WGS) entry which is preliminary data.</text>
</comment>
<keyword evidence="9" id="KW-0446">Lipid-binding</keyword>
<dbReference type="SMART" id="SM00239">
    <property type="entry name" value="C2"/>
    <property type="match status" value="2"/>
</dbReference>
<dbReference type="InterPro" id="IPR039010">
    <property type="entry name" value="Synaptotagmin_SMP"/>
</dbReference>
<evidence type="ECO:0000313" key="13">
    <source>
        <dbReference type="EMBL" id="KAK4216430.1"/>
    </source>
</evidence>
<keyword evidence="8" id="KW-0445">Lipid transport</keyword>
<dbReference type="GO" id="GO:0005737">
    <property type="term" value="C:cytoplasm"/>
    <property type="evidence" value="ECO:0007669"/>
    <property type="project" value="UniProtKB-ARBA"/>
</dbReference>
<dbReference type="CDD" id="cd00030">
    <property type="entry name" value="C2"/>
    <property type="match status" value="1"/>
</dbReference>
<evidence type="ECO:0008006" key="15">
    <source>
        <dbReference type="Google" id="ProtNLM"/>
    </source>
</evidence>
<dbReference type="PROSITE" id="PS51847">
    <property type="entry name" value="SMP"/>
    <property type="match status" value="1"/>
</dbReference>
<keyword evidence="7" id="KW-1133">Transmembrane helix</keyword>
<proteinExistence type="predicted"/>
<evidence type="ECO:0000259" key="12">
    <source>
        <dbReference type="PROSITE" id="PS51847"/>
    </source>
</evidence>
<evidence type="ECO:0000259" key="11">
    <source>
        <dbReference type="PROSITE" id="PS50004"/>
    </source>
</evidence>
<dbReference type="PROSITE" id="PS50004">
    <property type="entry name" value="C2"/>
    <property type="match status" value="1"/>
</dbReference>
<dbReference type="SUPFAM" id="SSF49562">
    <property type="entry name" value="C2 domain (Calcium/lipid-binding domain, CaLB)"/>
    <property type="match status" value="1"/>
</dbReference>
<reference evidence="13" key="2">
    <citation type="submission" date="2023-05" db="EMBL/GenBank/DDBJ databases">
        <authorList>
            <consortium name="Lawrence Berkeley National Laboratory"/>
            <person name="Steindorff A."/>
            <person name="Hensen N."/>
            <person name="Bonometti L."/>
            <person name="Westerberg I."/>
            <person name="Brannstrom I.O."/>
            <person name="Guillou S."/>
            <person name="Cros-Aarteil S."/>
            <person name="Calhoun S."/>
            <person name="Haridas S."/>
            <person name="Kuo A."/>
            <person name="Mondo S."/>
            <person name="Pangilinan J."/>
            <person name="Riley R."/>
            <person name="Labutti K."/>
            <person name="Andreopoulos B."/>
            <person name="Lipzen A."/>
            <person name="Chen C."/>
            <person name="Yanf M."/>
            <person name="Daum C."/>
            <person name="Ng V."/>
            <person name="Clum A."/>
            <person name="Ohm R."/>
            <person name="Martin F."/>
            <person name="Silar P."/>
            <person name="Natvig D."/>
            <person name="Lalanne C."/>
            <person name="Gautier V."/>
            <person name="Ament-Velasquez S.L."/>
            <person name="Kruys A."/>
            <person name="Hutchinson M.I."/>
            <person name="Powell A.J."/>
            <person name="Barry K."/>
            <person name="Miller A.N."/>
            <person name="Grigoriev I.V."/>
            <person name="Debuchy R."/>
            <person name="Gladieux P."/>
            <person name="Thoren M.H."/>
            <person name="Johannesson H."/>
        </authorList>
    </citation>
    <scope>NUCLEOTIDE SEQUENCE</scope>
    <source>
        <strain evidence="13">PSN293</strain>
    </source>
</reference>
<evidence type="ECO:0000256" key="1">
    <source>
        <dbReference type="ARBA" id="ARBA00004370"/>
    </source>
</evidence>
<accession>A0AAN7BCZ6</accession>
<dbReference type="Pfam" id="PF00168">
    <property type="entry name" value="C2"/>
    <property type="match status" value="2"/>
</dbReference>
<dbReference type="GO" id="GO:0046872">
    <property type="term" value="F:metal ion binding"/>
    <property type="evidence" value="ECO:0007669"/>
    <property type="project" value="UniProtKB-KW"/>
</dbReference>
<comment type="subcellular location">
    <subcellularLocation>
        <location evidence="1">Membrane</location>
    </subcellularLocation>
</comment>
<keyword evidence="14" id="KW-1185">Reference proteome</keyword>
<dbReference type="GO" id="GO:0016020">
    <property type="term" value="C:membrane"/>
    <property type="evidence" value="ECO:0007669"/>
    <property type="project" value="UniProtKB-SubCell"/>
</dbReference>
<dbReference type="Pfam" id="PF17047">
    <property type="entry name" value="SMP_LBD"/>
    <property type="match status" value="1"/>
</dbReference>
<dbReference type="GO" id="GO:0008289">
    <property type="term" value="F:lipid binding"/>
    <property type="evidence" value="ECO:0007669"/>
    <property type="project" value="UniProtKB-KW"/>
</dbReference>
<evidence type="ECO:0000256" key="9">
    <source>
        <dbReference type="ARBA" id="ARBA00023121"/>
    </source>
</evidence>
<dbReference type="CDD" id="cd21670">
    <property type="entry name" value="SMP_ESyt"/>
    <property type="match status" value="1"/>
</dbReference>
<keyword evidence="10" id="KW-0472">Membrane</keyword>
<dbReference type="Proteomes" id="UP001301769">
    <property type="component" value="Unassembled WGS sequence"/>
</dbReference>
<dbReference type="PANTHER" id="PTHR45761">
    <property type="entry name" value="EXTENDED SYNAPTOTAGMIN-LIKE PROTEIN 2, ISOFORM C"/>
    <property type="match status" value="1"/>
</dbReference>
<evidence type="ECO:0000256" key="7">
    <source>
        <dbReference type="ARBA" id="ARBA00022989"/>
    </source>
</evidence>
<sequence>MSGLIETLTASGGPERAGFLNDLVENLWPNICVAGADMTKNIVEPMFASMLPAPLNSLHFEKIDLGQQPLKLGNIDVHKVENGAIKLDLDVDWDSKCDIELNGKMIPKIGIEHVKLRGRLSVMLGPLTNVIPLIGAAQVAFVNAPYLKFEYTDAAHIANVGFIDSNVRKIVQSIMASMVVLPNRFLVKLDANNDWFKTYQHPIGVLRLTVESGSELGQDKEGKSFFKKLVHDEPDCFVKVLVSAEQQWRTKTIQNNRHPEWNETNDFVVSDYEQQVELDVDDDDTASDDDIGVGAITVKKLLLDGGRQELGLSHKEAPIPGKIKLSSRFLGFVPDASSLSSEEPGIHGLLTILVASALGIPGRREELKPSVAVTWGSNKFRTAIKTDIPGSDVQNPSFDQAFRIPLQAGALTGAAPVRIALMDGTTETGAIEVKLEDVLAAPDLVLQKDFAIGGGDGPVVRAAIVLRGTKQLA</sequence>
<evidence type="ECO:0000313" key="14">
    <source>
        <dbReference type="Proteomes" id="UP001301769"/>
    </source>
</evidence>
<evidence type="ECO:0000256" key="2">
    <source>
        <dbReference type="ARBA" id="ARBA00022448"/>
    </source>
</evidence>
<evidence type="ECO:0000256" key="6">
    <source>
        <dbReference type="ARBA" id="ARBA00022837"/>
    </source>
</evidence>
<dbReference type="InterPro" id="IPR031468">
    <property type="entry name" value="SMP_LBD"/>
</dbReference>
<evidence type="ECO:0000256" key="3">
    <source>
        <dbReference type="ARBA" id="ARBA00022692"/>
    </source>
</evidence>
<organism evidence="13 14">
    <name type="scientific">Rhypophila decipiens</name>
    <dbReference type="NCBI Taxonomy" id="261697"/>
    <lineage>
        <taxon>Eukaryota</taxon>
        <taxon>Fungi</taxon>
        <taxon>Dikarya</taxon>
        <taxon>Ascomycota</taxon>
        <taxon>Pezizomycotina</taxon>
        <taxon>Sordariomycetes</taxon>
        <taxon>Sordariomycetidae</taxon>
        <taxon>Sordariales</taxon>
        <taxon>Naviculisporaceae</taxon>
        <taxon>Rhypophila</taxon>
    </lineage>
</organism>
<keyword evidence="3" id="KW-0812">Transmembrane</keyword>
<protein>
    <recommendedName>
        <fullName evidence="15">C2 domain-containing protein</fullName>
    </recommendedName>
</protein>
<dbReference type="Gene3D" id="2.60.40.150">
    <property type="entry name" value="C2 domain"/>
    <property type="match status" value="2"/>
</dbReference>
<dbReference type="PANTHER" id="PTHR45761:SF1">
    <property type="entry name" value="EXTENDED SYNAPTOTAGMIN-LIKE PROTEIN 2, ISOFORM C"/>
    <property type="match status" value="1"/>
</dbReference>
<keyword evidence="4" id="KW-0479">Metal-binding</keyword>
<dbReference type="InterPro" id="IPR035892">
    <property type="entry name" value="C2_domain_sf"/>
</dbReference>
<dbReference type="GO" id="GO:0006869">
    <property type="term" value="P:lipid transport"/>
    <property type="evidence" value="ECO:0007669"/>
    <property type="project" value="UniProtKB-KW"/>
</dbReference>
<dbReference type="GO" id="GO:0012505">
    <property type="term" value="C:endomembrane system"/>
    <property type="evidence" value="ECO:0007669"/>
    <property type="project" value="UniProtKB-ARBA"/>
</dbReference>
<dbReference type="EMBL" id="MU858068">
    <property type="protein sequence ID" value="KAK4216430.1"/>
    <property type="molecule type" value="Genomic_DNA"/>
</dbReference>
<dbReference type="AlphaFoldDB" id="A0AAN7BCZ6"/>
<keyword evidence="5" id="KW-0677">Repeat</keyword>
<feature type="domain" description="C2" evidence="11">
    <location>
        <begin position="181"/>
        <end position="312"/>
    </location>
</feature>
<name>A0AAN7BCZ6_9PEZI</name>
<keyword evidence="2" id="KW-0813">Transport</keyword>
<evidence type="ECO:0000256" key="8">
    <source>
        <dbReference type="ARBA" id="ARBA00023055"/>
    </source>
</evidence>
<gene>
    <name evidence="13" type="ORF">QBC37DRAFT_90497</name>
</gene>
<dbReference type="InterPro" id="IPR000008">
    <property type="entry name" value="C2_dom"/>
</dbReference>
<keyword evidence="6" id="KW-0106">Calcium</keyword>
<evidence type="ECO:0000256" key="5">
    <source>
        <dbReference type="ARBA" id="ARBA00022737"/>
    </source>
</evidence>
<evidence type="ECO:0000256" key="10">
    <source>
        <dbReference type="ARBA" id="ARBA00023136"/>
    </source>
</evidence>